<evidence type="ECO:0000256" key="1">
    <source>
        <dbReference type="ARBA" id="ARBA00023002"/>
    </source>
</evidence>
<gene>
    <name evidence="3" type="ORF">ALO_13144</name>
</gene>
<accession>F7NKL0</accession>
<dbReference type="OrthoDB" id="9775140at2"/>
<evidence type="ECO:0000313" key="4">
    <source>
        <dbReference type="Proteomes" id="UP000003240"/>
    </source>
</evidence>
<proteinExistence type="predicted"/>
<keyword evidence="1" id="KW-0560">Oxidoreductase</keyword>
<organism evidence="3 4">
    <name type="scientific">Acetonema longum DSM 6540</name>
    <dbReference type="NCBI Taxonomy" id="1009370"/>
    <lineage>
        <taxon>Bacteria</taxon>
        <taxon>Bacillati</taxon>
        <taxon>Bacillota</taxon>
        <taxon>Negativicutes</taxon>
        <taxon>Acetonemataceae</taxon>
        <taxon>Acetonema</taxon>
    </lineage>
</organism>
<name>F7NKL0_9FIRM</name>
<dbReference type="STRING" id="1009370.ALO_13144"/>
<dbReference type="EMBL" id="AFGF01000116">
    <property type="protein sequence ID" value="EGO63418.1"/>
    <property type="molecule type" value="Genomic_DNA"/>
</dbReference>
<dbReference type="PANTHER" id="PTHR48084">
    <property type="entry name" value="2-OXOGLUTARATE OXIDOREDUCTASE SUBUNIT KORB-RELATED"/>
    <property type="match status" value="1"/>
</dbReference>
<dbReference type="InterPro" id="IPR011766">
    <property type="entry name" value="TPP_enzyme_TPP-bd"/>
</dbReference>
<dbReference type="eggNOG" id="COG1013">
    <property type="taxonomic scope" value="Bacteria"/>
</dbReference>
<dbReference type="Gene3D" id="3.40.50.970">
    <property type="match status" value="1"/>
</dbReference>
<reference evidence="3 4" key="1">
    <citation type="journal article" date="2011" name="EMBO J.">
        <title>Structural diversity of bacterial flagellar motors.</title>
        <authorList>
            <person name="Chen S."/>
            <person name="Beeby M."/>
            <person name="Murphy G.E."/>
            <person name="Leadbetter J.R."/>
            <person name="Hendrixson D.R."/>
            <person name="Briegel A."/>
            <person name="Li Z."/>
            <person name="Shi J."/>
            <person name="Tocheva E.I."/>
            <person name="Muller A."/>
            <person name="Dobro M.J."/>
            <person name="Jensen G.J."/>
        </authorList>
    </citation>
    <scope>NUCLEOTIDE SEQUENCE [LARGE SCALE GENOMIC DNA]</scope>
    <source>
        <strain evidence="3 4">DSM 6540</strain>
    </source>
</reference>
<feature type="domain" description="Thiamine pyrophosphate enzyme TPP-binding" evidence="2">
    <location>
        <begin position="61"/>
        <end position="205"/>
    </location>
</feature>
<dbReference type="SUPFAM" id="SSF52518">
    <property type="entry name" value="Thiamin diphosphate-binding fold (THDP-binding)"/>
    <property type="match status" value="1"/>
</dbReference>
<sequence length="245" mass="26862">MERRVPKTILQDSKYCPGCGHGVINRLVAEVLHEMNLEDKALCATAVGCACWVLEMIGVDQVQAQHGRAPAVATGMKRCCPDHAVFTYQGDGDASAIGLSETIWAARRNEKIVQIYVNNGVFGMTGGQMSPTTLLGQKTSTCTTGRDESMHGEPLNVLNMMKTLNIAYLARGATTNVPEIMKTKKYLQNAFEAQMKGEGFSFVEIVSPCPTNWNLSPLKSMDRIADTVLKVYPLGEYIKRGEKLQ</sequence>
<protein>
    <submittedName>
        <fullName evidence="3">Thiamine pyrophosphate binding domain-containing protein</fullName>
    </submittedName>
</protein>
<dbReference type="GO" id="GO:0016625">
    <property type="term" value="F:oxidoreductase activity, acting on the aldehyde or oxo group of donors, iron-sulfur protein as acceptor"/>
    <property type="evidence" value="ECO:0007669"/>
    <property type="project" value="UniProtKB-ARBA"/>
</dbReference>
<dbReference type="GO" id="GO:0030976">
    <property type="term" value="F:thiamine pyrophosphate binding"/>
    <property type="evidence" value="ECO:0007669"/>
    <property type="project" value="InterPro"/>
</dbReference>
<dbReference type="InterPro" id="IPR029061">
    <property type="entry name" value="THDP-binding"/>
</dbReference>
<dbReference type="GO" id="GO:0045333">
    <property type="term" value="P:cellular respiration"/>
    <property type="evidence" value="ECO:0007669"/>
    <property type="project" value="UniProtKB-ARBA"/>
</dbReference>
<evidence type="ECO:0000313" key="3">
    <source>
        <dbReference type="EMBL" id="EGO63418.1"/>
    </source>
</evidence>
<dbReference type="AlphaFoldDB" id="F7NKL0"/>
<keyword evidence="4" id="KW-1185">Reference proteome</keyword>
<dbReference type="Proteomes" id="UP000003240">
    <property type="component" value="Unassembled WGS sequence"/>
</dbReference>
<dbReference type="InterPro" id="IPR051457">
    <property type="entry name" value="2-oxoacid:Fd_oxidoreductase"/>
</dbReference>
<evidence type="ECO:0000259" key="2">
    <source>
        <dbReference type="Pfam" id="PF02775"/>
    </source>
</evidence>
<dbReference type="RefSeq" id="WP_004096435.1">
    <property type="nucleotide sequence ID" value="NZ_AFGF01000116.1"/>
</dbReference>
<dbReference type="PANTHER" id="PTHR48084:SF3">
    <property type="entry name" value="SUBUNIT OF PYRUVATE:FLAVODOXIN OXIDOREDUCTASE"/>
    <property type="match status" value="1"/>
</dbReference>
<dbReference type="Pfam" id="PF02775">
    <property type="entry name" value="TPP_enzyme_C"/>
    <property type="match status" value="1"/>
</dbReference>
<comment type="caution">
    <text evidence="3">The sequence shown here is derived from an EMBL/GenBank/DDBJ whole genome shotgun (WGS) entry which is preliminary data.</text>
</comment>